<dbReference type="Pfam" id="PF00100">
    <property type="entry name" value="Zona_pellucida"/>
    <property type="match status" value="2"/>
</dbReference>
<dbReference type="InterPro" id="IPR044913">
    <property type="entry name" value="P_trefoil_dom_sf"/>
</dbReference>
<feature type="disulfide bond" evidence="17">
    <location>
        <begin position="451"/>
        <end position="477"/>
    </location>
</feature>
<dbReference type="CDD" id="cd00111">
    <property type="entry name" value="Trefoil"/>
    <property type="match status" value="2"/>
</dbReference>
<dbReference type="GO" id="GO:0035805">
    <property type="term" value="C:egg coat"/>
    <property type="evidence" value="ECO:0007669"/>
    <property type="project" value="UniProtKB-SubCell"/>
</dbReference>
<evidence type="ECO:0000256" key="2">
    <source>
        <dbReference type="ARBA" id="ARBA00022475"/>
    </source>
</evidence>
<dbReference type="Gene3D" id="4.10.110.10">
    <property type="entry name" value="Spasmolytic Protein, domain 1"/>
    <property type="match status" value="2"/>
</dbReference>
<evidence type="ECO:0000259" key="20">
    <source>
        <dbReference type="PROSITE" id="PS51034"/>
    </source>
</evidence>
<evidence type="ECO:0000256" key="11">
    <source>
        <dbReference type="ARBA" id="ARBA00023279"/>
    </source>
</evidence>
<evidence type="ECO:0000256" key="15">
    <source>
        <dbReference type="ARBA" id="ARBA00042273"/>
    </source>
</evidence>
<evidence type="ECO:0000313" key="22">
    <source>
        <dbReference type="EMBL" id="KAJ8357274.1"/>
    </source>
</evidence>
<evidence type="ECO:0000256" key="6">
    <source>
        <dbReference type="ARBA" id="ARBA00022692"/>
    </source>
</evidence>
<dbReference type="InterPro" id="IPR001507">
    <property type="entry name" value="ZP_dom"/>
</dbReference>
<dbReference type="PANTHER" id="PTHR23343:SF31">
    <property type="entry name" value="ZONA PELLUCIDA SPERM-BINDING PROTEIN 4"/>
    <property type="match status" value="1"/>
</dbReference>
<dbReference type="Gene3D" id="2.60.40.4100">
    <property type="entry name" value="Zona pellucida, ZP-C domain"/>
    <property type="match status" value="2"/>
</dbReference>
<dbReference type="InterPro" id="IPR000519">
    <property type="entry name" value="P_trefoil_dom"/>
</dbReference>
<dbReference type="PANTHER" id="PTHR23343">
    <property type="entry name" value="ZONA PELLUCIDA SPERM-BINDING PROTEIN"/>
    <property type="match status" value="1"/>
</dbReference>
<keyword evidence="3" id="KW-0964">Secreted</keyword>
<dbReference type="InterPro" id="IPR055355">
    <property type="entry name" value="ZP-C"/>
</dbReference>
<evidence type="ECO:0000256" key="8">
    <source>
        <dbReference type="ARBA" id="ARBA00023136"/>
    </source>
</evidence>
<evidence type="ECO:0000256" key="9">
    <source>
        <dbReference type="ARBA" id="ARBA00023157"/>
    </source>
</evidence>
<evidence type="ECO:0000256" key="4">
    <source>
        <dbReference type="ARBA" id="ARBA00022530"/>
    </source>
</evidence>
<comment type="function">
    <text evidence="13">Component of the zona pellucida, an extracellular matrix surrounding oocytes which mediates sperm binding, induction of the acrosome reaction and prevents post-fertilization polyspermy. The zona pellucida is composed of 3 to 4 glycoproteins, ZP1, ZP2, ZP3, and ZP4. ZP4 may act as a sperm receptor.</text>
</comment>
<feature type="domain" description="P-type" evidence="21">
    <location>
        <begin position="449"/>
        <end position="487"/>
    </location>
</feature>
<evidence type="ECO:0000259" key="21">
    <source>
        <dbReference type="PROSITE" id="PS51448"/>
    </source>
</evidence>
<feature type="disulfide bond" evidence="17">
    <location>
        <begin position="45"/>
        <end position="71"/>
    </location>
</feature>
<comment type="caution">
    <text evidence="17">Lacks conserved residue(s) required for the propagation of feature annotation.</text>
</comment>
<reference evidence="22" key="1">
    <citation type="journal article" date="2023" name="Science">
        <title>Genome structures resolve the early diversification of teleost fishes.</title>
        <authorList>
            <person name="Parey E."/>
            <person name="Louis A."/>
            <person name="Montfort J."/>
            <person name="Bouchez O."/>
            <person name="Roques C."/>
            <person name="Iampietro C."/>
            <person name="Lluch J."/>
            <person name="Castinel A."/>
            <person name="Donnadieu C."/>
            <person name="Desvignes T."/>
            <person name="Floi Bucao C."/>
            <person name="Jouanno E."/>
            <person name="Wen M."/>
            <person name="Mejri S."/>
            <person name="Dirks R."/>
            <person name="Jansen H."/>
            <person name="Henkel C."/>
            <person name="Chen W.J."/>
            <person name="Zahm M."/>
            <person name="Cabau C."/>
            <person name="Klopp C."/>
            <person name="Thompson A.W."/>
            <person name="Robinson-Rechavi M."/>
            <person name="Braasch I."/>
            <person name="Lecointre G."/>
            <person name="Bobe J."/>
            <person name="Postlethwait J.H."/>
            <person name="Berthelot C."/>
            <person name="Roest Crollius H."/>
            <person name="Guiguen Y."/>
        </authorList>
    </citation>
    <scope>NUCLEOTIDE SEQUENCE</scope>
    <source>
        <strain evidence="22">WJC10195</strain>
    </source>
</reference>
<evidence type="ECO:0000256" key="1">
    <source>
        <dbReference type="ARBA" id="ARBA00004251"/>
    </source>
</evidence>
<dbReference type="SUPFAM" id="SSF57492">
    <property type="entry name" value="Trefoil"/>
    <property type="match status" value="2"/>
</dbReference>
<protein>
    <recommendedName>
        <fullName evidence="14">Zona pellucida sperm-binding protein 4</fullName>
    </recommendedName>
    <alternativeName>
        <fullName evidence="16">Zona pellucida glycoprotein 4</fullName>
    </alternativeName>
    <alternativeName>
        <fullName evidence="15">Zona pellucida protein B</fullName>
    </alternativeName>
</protein>
<keyword evidence="5" id="KW-0165">Cleavage on pair of basic residues</keyword>
<dbReference type="AlphaFoldDB" id="A0A9Q1FFE7"/>
<evidence type="ECO:0000313" key="23">
    <source>
        <dbReference type="Proteomes" id="UP001152622"/>
    </source>
</evidence>
<evidence type="ECO:0000256" key="14">
    <source>
        <dbReference type="ARBA" id="ARBA00040238"/>
    </source>
</evidence>
<feature type="disulfide bond" evidence="17">
    <location>
        <begin position="461"/>
        <end position="476"/>
    </location>
</feature>
<feature type="signal peptide" evidence="19">
    <location>
        <begin position="1"/>
        <end position="26"/>
    </location>
</feature>
<evidence type="ECO:0000256" key="5">
    <source>
        <dbReference type="ARBA" id="ARBA00022685"/>
    </source>
</evidence>
<dbReference type="Pfam" id="PF00088">
    <property type="entry name" value="Trefoil"/>
    <property type="match status" value="2"/>
</dbReference>
<evidence type="ECO:0000256" key="19">
    <source>
        <dbReference type="SAM" id="SignalP"/>
    </source>
</evidence>
<evidence type="ECO:0000256" key="3">
    <source>
        <dbReference type="ARBA" id="ARBA00022525"/>
    </source>
</evidence>
<dbReference type="SMART" id="SM00241">
    <property type="entry name" value="ZP"/>
    <property type="match status" value="2"/>
</dbReference>
<evidence type="ECO:0000256" key="10">
    <source>
        <dbReference type="ARBA" id="ARBA00023180"/>
    </source>
</evidence>
<dbReference type="InterPro" id="IPR055356">
    <property type="entry name" value="ZP-N"/>
</dbReference>
<dbReference type="GO" id="GO:0035804">
    <property type="term" value="F:structural constituent of egg coat"/>
    <property type="evidence" value="ECO:0007669"/>
    <property type="project" value="TreeGrafter"/>
</dbReference>
<proteinExistence type="predicted"/>
<dbReference type="InterPro" id="IPR042235">
    <property type="entry name" value="ZP-C_dom"/>
</dbReference>
<keyword evidence="7 18" id="KW-1133">Transmembrane helix</keyword>
<name>A0A9Q1FFE7_SYNKA</name>
<dbReference type="Proteomes" id="UP001152622">
    <property type="component" value="Chromosome 6"/>
</dbReference>
<dbReference type="Pfam" id="PF23344">
    <property type="entry name" value="ZP-N"/>
    <property type="match status" value="2"/>
</dbReference>
<evidence type="ECO:0000256" key="18">
    <source>
        <dbReference type="SAM" id="Phobius"/>
    </source>
</evidence>
<comment type="caution">
    <text evidence="22">The sequence shown here is derived from an EMBL/GenBank/DDBJ whole genome shotgun (WGS) entry which is preliminary data.</text>
</comment>
<keyword evidence="19" id="KW-0732">Signal</keyword>
<keyword evidence="9 17" id="KW-1015">Disulfide bond</keyword>
<keyword evidence="2" id="KW-1003">Cell membrane</keyword>
<feature type="domain" description="ZP" evidence="20">
    <location>
        <begin position="86"/>
        <end position="369"/>
    </location>
</feature>
<dbReference type="OrthoDB" id="8919081at2759"/>
<dbReference type="PROSITE" id="PS51034">
    <property type="entry name" value="ZP_2"/>
    <property type="match status" value="2"/>
</dbReference>
<gene>
    <name evidence="22" type="ORF">SKAU_G00200680</name>
</gene>
<dbReference type="GO" id="GO:0032190">
    <property type="term" value="F:acrosin binding"/>
    <property type="evidence" value="ECO:0007669"/>
    <property type="project" value="TreeGrafter"/>
</dbReference>
<evidence type="ECO:0000256" key="13">
    <source>
        <dbReference type="ARBA" id="ARBA00037545"/>
    </source>
</evidence>
<feature type="chain" id="PRO_5040461520" description="Zona pellucida sperm-binding protein 4" evidence="19">
    <location>
        <begin position="27"/>
        <end position="856"/>
    </location>
</feature>
<keyword evidence="10" id="KW-0325">Glycoprotein</keyword>
<dbReference type="GO" id="GO:0005886">
    <property type="term" value="C:plasma membrane"/>
    <property type="evidence" value="ECO:0007669"/>
    <property type="project" value="UniProtKB-SubCell"/>
</dbReference>
<evidence type="ECO:0000256" key="12">
    <source>
        <dbReference type="ARBA" id="ARBA00024183"/>
    </source>
</evidence>
<dbReference type="InterPro" id="IPR051148">
    <property type="entry name" value="Zona_Pellucida_Domain_gp"/>
</dbReference>
<keyword evidence="8 18" id="KW-0472">Membrane</keyword>
<feature type="domain" description="ZP" evidence="20">
    <location>
        <begin position="492"/>
        <end position="775"/>
    </location>
</feature>
<dbReference type="GO" id="GO:0007339">
    <property type="term" value="P:binding of sperm to zona pellucida"/>
    <property type="evidence" value="ECO:0007669"/>
    <property type="project" value="TreeGrafter"/>
</dbReference>
<feature type="domain" description="P-type" evidence="21">
    <location>
        <begin position="43"/>
        <end position="81"/>
    </location>
</feature>
<keyword evidence="4" id="KW-0272">Extracellular matrix</keyword>
<sequence>MTFFIMDNQRSVQVLVWLAILAAALAQNQDDVFKGQAKDTPFHRCLVNDFERVPCGDPDIDRAECEAINCCFDQAQCFYAREVSVQCLRDGQFRVVVSRDTTIPHLRLESVSLLESNDVAPCGPVHTSATFVVFQFPVNTCGTTMMEEEGYVVYENKLSSSYELGIGPLGTITRDSVHELSFLCRYIGSEVVSLVAEVNTVPPPLPVAAPGPLHVELRLANGQCDSKGCSAADVYSSYYGDSDYPVTKVLREPVYVEVRILGRTDPNIVLTLEHCWATSSSIPLSMPQWSLLVDGCPYHADPYLTSLVPVDGSSGLPNPTHYKRFIVKMFTFIDSVSEVPQKETVFIHCSTAVCYPSAGNACEHACGRKRRRAVNIAQSREETAIASSDAVIFEPPYTSLARSLSDGDHEVPQSLAYGLLGVAAAVVLAVFALKQDNVFKGQAKDTPFHRCLVNDFERVPCGDPDIDSASCEDLNCCFEQAECFYAREVTVQCLRDGQFMVVVSRDTTLPHLRLESVSLLESNDVAPCGPVHTSATFVVFQFPVSTCGTTMMEEEGYVVYENKLSSLYELGIGPLGTITRDSVYELSFLCRYFDSDVISLVAEVNTVPPPLPVAAPGPLHVELRLANGQCDSKGCSDATAYSSYYAESDYPVTKVLRDPLYVEVRILGRTDPNIVLTLEHCWATSSSIPLSMPQWSLLVDGCPYYADPYLTSLVPVDGSSGLPNPTHYKRFIVKMFTFIDPVSKVPQKETVFIHCSTAVCYPSAGNACEHACGRKRRRAVKIAQSREETAIASSDAVIFEPPFTSLARSLSDGDHEVPQSLAYGLLGVAAAVVLAVFALVLAVVWRSRRHVAATKL</sequence>
<keyword evidence="23" id="KW-1185">Reference proteome</keyword>
<evidence type="ECO:0000256" key="16">
    <source>
        <dbReference type="ARBA" id="ARBA00042573"/>
    </source>
</evidence>
<keyword evidence="6 18" id="KW-0812">Transmembrane</keyword>
<evidence type="ECO:0000256" key="17">
    <source>
        <dbReference type="PROSITE-ProRule" id="PRU00779"/>
    </source>
</evidence>
<organism evidence="22 23">
    <name type="scientific">Synaphobranchus kaupii</name>
    <name type="common">Kaup's arrowtooth eel</name>
    <dbReference type="NCBI Taxonomy" id="118154"/>
    <lineage>
        <taxon>Eukaryota</taxon>
        <taxon>Metazoa</taxon>
        <taxon>Chordata</taxon>
        <taxon>Craniata</taxon>
        <taxon>Vertebrata</taxon>
        <taxon>Euteleostomi</taxon>
        <taxon>Actinopterygii</taxon>
        <taxon>Neopterygii</taxon>
        <taxon>Teleostei</taxon>
        <taxon>Anguilliformes</taxon>
        <taxon>Synaphobranchidae</taxon>
        <taxon>Synaphobranchus</taxon>
    </lineage>
</organism>
<dbReference type="PROSITE" id="PS51448">
    <property type="entry name" value="P_TREFOIL_2"/>
    <property type="match status" value="2"/>
</dbReference>
<dbReference type="Gene3D" id="2.60.40.3210">
    <property type="entry name" value="Zona pellucida, ZP-N domain"/>
    <property type="match status" value="2"/>
</dbReference>
<feature type="transmembrane region" description="Helical" evidence="18">
    <location>
        <begin position="821"/>
        <end position="845"/>
    </location>
</feature>
<dbReference type="SMART" id="SM00018">
    <property type="entry name" value="PD"/>
    <property type="match status" value="2"/>
</dbReference>
<evidence type="ECO:0000256" key="7">
    <source>
        <dbReference type="ARBA" id="ARBA00022989"/>
    </source>
</evidence>
<feature type="disulfide bond" evidence="17">
    <location>
        <begin position="55"/>
        <end position="70"/>
    </location>
</feature>
<keyword evidence="11" id="KW-0278">Fertilization</keyword>
<dbReference type="EMBL" id="JAINUF010000006">
    <property type="protein sequence ID" value="KAJ8357274.1"/>
    <property type="molecule type" value="Genomic_DNA"/>
</dbReference>
<accession>A0A9Q1FFE7</accession>
<dbReference type="GO" id="GO:0060468">
    <property type="term" value="P:prevention of polyspermy"/>
    <property type="evidence" value="ECO:0007669"/>
    <property type="project" value="TreeGrafter"/>
</dbReference>
<comment type="subcellular location">
    <subcellularLocation>
        <location evidence="1">Cell membrane</location>
        <topology evidence="1">Single-pass type I membrane protein</topology>
    </subcellularLocation>
    <subcellularLocation>
        <location evidence="12">Zona pellucida</location>
    </subcellularLocation>
</comment>